<evidence type="ECO:0000256" key="2">
    <source>
        <dbReference type="ARBA" id="ARBA00022729"/>
    </source>
</evidence>
<dbReference type="PANTHER" id="PTHR30332:SF5">
    <property type="entry name" value="SPI-1 TYPE 3 SECRETION SYSTEM SECRETIN"/>
    <property type="match status" value="1"/>
</dbReference>
<dbReference type="GO" id="GO:0015627">
    <property type="term" value="C:type II protein secretion system complex"/>
    <property type="evidence" value="ECO:0007669"/>
    <property type="project" value="TreeGrafter"/>
</dbReference>
<dbReference type="Gene3D" id="3.55.50.30">
    <property type="match status" value="1"/>
</dbReference>
<evidence type="ECO:0000256" key="4">
    <source>
        <dbReference type="RuleBase" id="RU004004"/>
    </source>
</evidence>
<comment type="caution">
    <text evidence="8">The sequence shown here is derived from an EMBL/GenBank/DDBJ whole genome shotgun (WGS) entry which is preliminary data.</text>
</comment>
<keyword evidence="3" id="KW-0472">Membrane</keyword>
<evidence type="ECO:0000259" key="6">
    <source>
        <dbReference type="Pfam" id="PF00263"/>
    </source>
</evidence>
<accession>E5Y9W9</accession>
<evidence type="ECO:0000256" key="5">
    <source>
        <dbReference type="SAM" id="MobiDB-lite"/>
    </source>
</evidence>
<keyword evidence="3" id="KW-0811">Translocation</keyword>
<gene>
    <name evidence="3" type="primary">sctC</name>
    <name evidence="8" type="ORF">HMPREF0179_02987</name>
</gene>
<dbReference type="PRINTS" id="PR01337">
    <property type="entry name" value="TYPE3OMGPROT"/>
</dbReference>
<comment type="similarity">
    <text evidence="3">Belongs to the bacterial secretin family. T3SS SctC subfamily.</text>
</comment>
<evidence type="ECO:0000256" key="1">
    <source>
        <dbReference type="ARBA" id="ARBA00004442"/>
    </source>
</evidence>
<organism evidence="8 9">
    <name type="scientific">Bilophila wadsworthia (strain 3_1_6)</name>
    <dbReference type="NCBI Taxonomy" id="563192"/>
    <lineage>
        <taxon>Bacteria</taxon>
        <taxon>Pseudomonadati</taxon>
        <taxon>Thermodesulfobacteriota</taxon>
        <taxon>Desulfovibrionia</taxon>
        <taxon>Desulfovibrionales</taxon>
        <taxon>Desulfovibrionaceae</taxon>
        <taxon>Bilophila</taxon>
    </lineage>
</organism>
<dbReference type="PANTHER" id="PTHR30332">
    <property type="entry name" value="PROBABLE GENERAL SECRETION PATHWAY PROTEIN D"/>
    <property type="match status" value="1"/>
</dbReference>
<dbReference type="EMBL" id="ADCP02000001">
    <property type="protein sequence ID" value="EFV43246.2"/>
    <property type="molecule type" value="Genomic_DNA"/>
</dbReference>
<dbReference type="InterPro" id="IPR003522">
    <property type="entry name" value="T3SS_OM_pore_YscC"/>
</dbReference>
<feature type="domain" description="Type II/III secretion system secretin-like" evidence="6">
    <location>
        <begin position="385"/>
        <end position="547"/>
    </location>
</feature>
<dbReference type="Pfam" id="PF03958">
    <property type="entry name" value="Secretin_N"/>
    <property type="match status" value="1"/>
</dbReference>
<dbReference type="Gene3D" id="3.30.1370.120">
    <property type="match status" value="2"/>
</dbReference>
<name>E5Y9W9_BILW3</name>
<dbReference type="HAMAP" id="MF_02219">
    <property type="entry name" value="Type_III_secretin"/>
    <property type="match status" value="1"/>
</dbReference>
<reference evidence="8 9" key="1">
    <citation type="submission" date="2010-10" db="EMBL/GenBank/DDBJ databases">
        <authorList>
            <consortium name="The Broad Institute Genome Sequencing Platform"/>
            <person name="Ward D."/>
            <person name="Earl A."/>
            <person name="Feldgarden M."/>
            <person name="Young S.K."/>
            <person name="Gargeya S."/>
            <person name="Zeng Q."/>
            <person name="Alvarado L."/>
            <person name="Berlin A."/>
            <person name="Bochicchio J."/>
            <person name="Chapman S.B."/>
            <person name="Chen Z."/>
            <person name="Freedman E."/>
            <person name="Gellesch M."/>
            <person name="Goldberg J."/>
            <person name="Griggs A."/>
            <person name="Gujja S."/>
            <person name="Heilman E."/>
            <person name="Heiman D."/>
            <person name="Howarth C."/>
            <person name="Mehta T."/>
            <person name="Neiman D."/>
            <person name="Pearson M."/>
            <person name="Roberts A."/>
            <person name="Saif S."/>
            <person name="Shea T."/>
            <person name="Shenoy N."/>
            <person name="Sisk P."/>
            <person name="Stolte C."/>
            <person name="Sykes S."/>
            <person name="White J."/>
            <person name="Yandava C."/>
            <person name="Allen-Vercoe E."/>
            <person name="Sibley C."/>
            <person name="Ambrose C.E."/>
            <person name="Strauss J."/>
            <person name="Daigneault M."/>
            <person name="Haas B."/>
            <person name="Nusbaum C."/>
            <person name="Birren B."/>
        </authorList>
    </citation>
    <scope>NUCLEOTIDE SEQUENCE [LARGE SCALE GENOMIC DNA]</scope>
    <source>
        <strain evidence="8 9">3_1_6</strain>
    </source>
</reference>
<dbReference type="InterPro" id="IPR004846">
    <property type="entry name" value="T2SS/T3SS_dom"/>
</dbReference>
<dbReference type="PROSITE" id="PS51257">
    <property type="entry name" value="PROKAR_LIPOPROTEIN"/>
    <property type="match status" value="1"/>
</dbReference>
<protein>
    <recommendedName>
        <fullName evidence="3">Type 3 secretion system secretin</fullName>
        <shortName evidence="3">T3SS secretin</shortName>
    </recommendedName>
</protein>
<dbReference type="OrthoDB" id="9775455at2"/>
<keyword evidence="3" id="KW-0998">Cell outer membrane</keyword>
<comment type="subcellular location">
    <subcellularLocation>
        <location evidence="1 3 4">Cell outer membrane</location>
    </subcellularLocation>
</comment>
<dbReference type="Proteomes" id="UP000006034">
    <property type="component" value="Unassembled WGS sequence"/>
</dbReference>
<dbReference type="HOGENOM" id="CLU_022474_2_0_7"/>
<evidence type="ECO:0000313" key="9">
    <source>
        <dbReference type="Proteomes" id="UP000006034"/>
    </source>
</evidence>
<dbReference type="NCBIfam" id="TIGR02516">
    <property type="entry name" value="type_III_yscC"/>
    <property type="match status" value="1"/>
</dbReference>
<proteinExistence type="inferred from homology"/>
<dbReference type="GO" id="GO:0009279">
    <property type="term" value="C:cell outer membrane"/>
    <property type="evidence" value="ECO:0007669"/>
    <property type="project" value="UniProtKB-SubCell"/>
</dbReference>
<evidence type="ECO:0000259" key="7">
    <source>
        <dbReference type="Pfam" id="PF03958"/>
    </source>
</evidence>
<evidence type="ECO:0000313" key="8">
    <source>
        <dbReference type="EMBL" id="EFV43246.2"/>
    </source>
</evidence>
<keyword evidence="3 4" id="KW-0813">Transport</keyword>
<feature type="domain" description="NolW-like" evidence="7">
    <location>
        <begin position="180"/>
        <end position="305"/>
    </location>
</feature>
<dbReference type="GO" id="GO:0030254">
    <property type="term" value="P:protein secretion by the type III secretion system"/>
    <property type="evidence" value="ECO:0007669"/>
    <property type="project" value="UniProtKB-UniRule"/>
</dbReference>
<feature type="region of interest" description="Disordered" evidence="5">
    <location>
        <begin position="552"/>
        <end position="624"/>
    </location>
</feature>
<dbReference type="GeneID" id="78084624"/>
<dbReference type="InterPro" id="IPR005644">
    <property type="entry name" value="NolW-like"/>
</dbReference>
<keyword evidence="9" id="KW-1185">Reference proteome</keyword>
<dbReference type="STRING" id="563192.HMPREF0179_02987"/>
<dbReference type="AlphaFoldDB" id="E5Y9W9"/>
<evidence type="ECO:0000256" key="3">
    <source>
        <dbReference type="HAMAP-Rule" id="MF_02219"/>
    </source>
</evidence>
<comment type="subunit">
    <text evidence="3">The core secretion machinery of the T3SS is composed of approximately 20 different proteins, including cytoplasmic components, a base, an export apparatus and a needle. This subunit is part of the base, which anchors the injectisome in the bacterial cell envelope. Forms a stable homooligomeric complex.</text>
</comment>
<keyword evidence="2 3" id="KW-0732">Signal</keyword>
<dbReference type="GO" id="GO:0030257">
    <property type="term" value="C:type III protein secretion system complex"/>
    <property type="evidence" value="ECO:0007669"/>
    <property type="project" value="UniProtKB-UniRule"/>
</dbReference>
<dbReference type="InterPro" id="IPR050810">
    <property type="entry name" value="Bact_Secretion_Sys_Channel"/>
</dbReference>
<reference evidence="8 9" key="2">
    <citation type="submission" date="2013-04" db="EMBL/GenBank/DDBJ databases">
        <title>The Genome Sequence of Bilophila wadsworthia 3_1_6.</title>
        <authorList>
            <consortium name="The Broad Institute Genomics Platform"/>
            <person name="Earl A."/>
            <person name="Ward D."/>
            <person name="Feldgarden M."/>
            <person name="Gevers D."/>
            <person name="Sibley C."/>
            <person name="Strauss J."/>
            <person name="Allen-Vercoe E."/>
            <person name="Walker B."/>
            <person name="Young S."/>
            <person name="Zeng Q."/>
            <person name="Gargeya S."/>
            <person name="Fitzgerald M."/>
            <person name="Haas B."/>
            <person name="Abouelleil A."/>
            <person name="Allen A.W."/>
            <person name="Alvarado L."/>
            <person name="Arachchi H.M."/>
            <person name="Berlin A.M."/>
            <person name="Chapman S.B."/>
            <person name="Gainer-Dewar J."/>
            <person name="Goldberg J."/>
            <person name="Griggs A."/>
            <person name="Gujja S."/>
            <person name="Hansen M."/>
            <person name="Howarth C."/>
            <person name="Imamovic A."/>
            <person name="Ireland A."/>
            <person name="Larimer J."/>
            <person name="McCowan C."/>
            <person name="Murphy C."/>
            <person name="Pearson M."/>
            <person name="Poon T.W."/>
            <person name="Priest M."/>
            <person name="Roberts A."/>
            <person name="Saif S."/>
            <person name="Shea T."/>
            <person name="Sisk P."/>
            <person name="Sykes S."/>
            <person name="Wortman J."/>
            <person name="Nusbaum C."/>
            <person name="Birren B."/>
        </authorList>
    </citation>
    <scope>NUCLEOTIDE SEQUENCE [LARGE SCALE GENOMIC DNA]</scope>
    <source>
        <strain evidence="8 9">3_1_6</strain>
    </source>
</reference>
<dbReference type="RefSeq" id="WP_016360491.1">
    <property type="nucleotide sequence ID" value="NZ_KE150238.1"/>
</dbReference>
<sequence length="624" mass="66939">MHCRGGVSLLMVFALVFGVLLVSCPAFAVQGGFSRPYTHYADDEDLTVILTNFARSQGLGASFSPGVVGKVSGRFDAVPPETFLKGMQAAFGVTWYRLGSTLYFYSESELSRTFITPRAMTAERLYQMLRQSAVFAPQLPATLAPGGAMIVVSGPPTYLAQISAAVTAFEEAQITNFVMKVFPLKYAWAEDMSVNSMDKTVTIPGVASILRAMVTGSPNSATRVTQDTATVDKLSGTGLIAQGRMTPVAPDAPAPAAQQGGQAAPQNATQVNIMADPRVNAVLVNDAEYRMPYYAKVIADLDRPVELVEIHAAIVDIDSDFKRDLGVTYQGANSRDKGWSTGGEFSGTGDKFSPLPTMGTPSGTGMNLSTIYTHGADFFLARIQALEAEGEARMLGRPSVLTVDNVQATLENTSTYYIQVEGYQAVDLFKVEAGTVLRVTPHIIRNERGQTSIKLAVSVQDDQNDSKDAPVSDNSVPPIKQTKINTQAIVGAGQSLLIGGYYYEQKSTDASGIPILMHIPVLGNLFKTTSKGTKRMERLILITPKVIHLDEIPTTPPRVDEPTFHRSPTQADYEERVPAAPQSGCSRKRPELETVTPATAIPLSPPAARQSPGVQAQARPAGAL</sequence>
<comment type="function">
    <text evidence="3">Component of the type III secretion system (T3SS), also called injectisome, which is used to inject bacterial effector proteins into eukaryotic host cells. Forms a ring-shaped multimeric structure with an apparent central pore in the outer membrane.</text>
</comment>
<dbReference type="Pfam" id="PF00263">
    <property type="entry name" value="Secretin"/>
    <property type="match status" value="1"/>
</dbReference>
<dbReference type="eggNOG" id="COG1450">
    <property type="taxonomic scope" value="Bacteria"/>
</dbReference>
<keyword evidence="3" id="KW-0653">Protein transport</keyword>
<dbReference type="InterPro" id="IPR038591">
    <property type="entry name" value="NolW-like_sf"/>
</dbReference>